<accession>A0A839QJL1</accession>
<keyword evidence="1" id="KW-0812">Transmembrane</keyword>
<keyword evidence="3" id="KW-1185">Reference proteome</keyword>
<feature type="transmembrane region" description="Helical" evidence="1">
    <location>
        <begin position="21"/>
        <end position="43"/>
    </location>
</feature>
<reference evidence="2 3" key="1">
    <citation type="submission" date="2020-08" db="EMBL/GenBank/DDBJ databases">
        <title>Sequencing the genomes of 1000 actinobacteria strains.</title>
        <authorList>
            <person name="Klenk H.-P."/>
        </authorList>
    </citation>
    <scope>NUCLEOTIDE SEQUENCE [LARGE SCALE GENOMIC DNA]</scope>
    <source>
        <strain evidence="2 3">DSM 22826</strain>
    </source>
</reference>
<dbReference type="AlphaFoldDB" id="A0A839QJL1"/>
<evidence type="ECO:0000313" key="3">
    <source>
        <dbReference type="Proteomes" id="UP000523000"/>
    </source>
</evidence>
<keyword evidence="1" id="KW-0472">Membrane</keyword>
<keyword evidence="1" id="KW-1133">Transmembrane helix</keyword>
<dbReference type="EMBL" id="JACHVS010000001">
    <property type="protein sequence ID" value="MBB2996030.1"/>
    <property type="molecule type" value="Genomic_DNA"/>
</dbReference>
<comment type="caution">
    <text evidence="2">The sequence shown here is derived from an EMBL/GenBank/DDBJ whole genome shotgun (WGS) entry which is preliminary data.</text>
</comment>
<dbReference type="RefSeq" id="WP_183511220.1">
    <property type="nucleotide sequence ID" value="NZ_BAABGK010000042.1"/>
</dbReference>
<organism evidence="2 3">
    <name type="scientific">Paeniglutamicibacter cryotolerans</name>
    <dbReference type="NCBI Taxonomy" id="670079"/>
    <lineage>
        <taxon>Bacteria</taxon>
        <taxon>Bacillati</taxon>
        <taxon>Actinomycetota</taxon>
        <taxon>Actinomycetes</taxon>
        <taxon>Micrococcales</taxon>
        <taxon>Micrococcaceae</taxon>
        <taxon>Paeniglutamicibacter</taxon>
    </lineage>
</organism>
<evidence type="ECO:0000256" key="1">
    <source>
        <dbReference type="SAM" id="Phobius"/>
    </source>
</evidence>
<proteinExistence type="predicted"/>
<feature type="transmembrane region" description="Helical" evidence="1">
    <location>
        <begin position="55"/>
        <end position="76"/>
    </location>
</feature>
<sequence length="182" mass="20053">MRLRLERTERVIVKTRAHPRALRRPLFAGYLLLAVFPFALAFLSRGNLPDALASMAPALSVGAAVLGALLFIWWCLRPLWKWNRHLTYLTNRRLIAKAGTLTTGETVSLYAVHGINVQARAEGGPGTLRIAAGEKQAVYRNLPGVHKMAHLVQEAIMALPRGLRVDGVNMEVNETTDGTEHG</sequence>
<name>A0A839QJL1_9MICC</name>
<dbReference type="Proteomes" id="UP000523000">
    <property type="component" value="Unassembled WGS sequence"/>
</dbReference>
<evidence type="ECO:0000313" key="2">
    <source>
        <dbReference type="EMBL" id="MBB2996030.1"/>
    </source>
</evidence>
<protein>
    <recommendedName>
        <fullName evidence="4">PH domain-containing protein</fullName>
    </recommendedName>
</protein>
<gene>
    <name evidence="2" type="ORF">E9229_002221</name>
</gene>
<evidence type="ECO:0008006" key="4">
    <source>
        <dbReference type="Google" id="ProtNLM"/>
    </source>
</evidence>